<dbReference type="GO" id="GO:0006313">
    <property type="term" value="P:DNA transposition"/>
    <property type="evidence" value="ECO:0007669"/>
    <property type="project" value="InterPro"/>
</dbReference>
<evidence type="ECO:0000313" key="1">
    <source>
        <dbReference type="EMBL" id="MDH2133858.1"/>
    </source>
</evidence>
<gene>
    <name evidence="1" type="ORF">N5J77_22240</name>
</gene>
<sequence length="113" mass="12089">MSQITVLTGPERRRRWRDDEKLAILEEAFAPGACVSEVARRREVSSSLIYTWRRQASSATSGPGFVEAVVTEAGARPEPGCQAVIQVELASARLNIGAAASPALVGAVLRALR</sequence>
<organism evidence="1 2">
    <name type="scientific">Sphingobium yanoikuyae</name>
    <name type="common">Sphingomonas yanoikuyae</name>
    <dbReference type="NCBI Taxonomy" id="13690"/>
    <lineage>
        <taxon>Bacteria</taxon>
        <taxon>Pseudomonadati</taxon>
        <taxon>Pseudomonadota</taxon>
        <taxon>Alphaproteobacteria</taxon>
        <taxon>Sphingomonadales</taxon>
        <taxon>Sphingomonadaceae</taxon>
        <taxon>Sphingobium</taxon>
    </lineage>
</organism>
<accession>A0AA43BC22</accession>
<dbReference type="PANTHER" id="PTHR37936:SF3">
    <property type="entry name" value="TRANSPOSASE INSC FOR INSERTION ELEMENT IS2A-RELATED"/>
    <property type="match status" value="1"/>
</dbReference>
<proteinExistence type="predicted"/>
<dbReference type="PANTHER" id="PTHR37936">
    <property type="entry name" value="TRANSPOSASE INSC FOR INSERTION ELEMENT IS2A-RELATED"/>
    <property type="match status" value="1"/>
</dbReference>
<dbReference type="NCBIfam" id="NF047595">
    <property type="entry name" value="IS66_ISRel24_TnpA"/>
    <property type="match status" value="1"/>
</dbReference>
<dbReference type="RefSeq" id="WP_279729124.1">
    <property type="nucleotide sequence ID" value="NZ_JAOCKX010000042.1"/>
</dbReference>
<dbReference type="EMBL" id="JAOCKX010000042">
    <property type="protein sequence ID" value="MDH2133858.1"/>
    <property type="molecule type" value="Genomic_DNA"/>
</dbReference>
<name>A0AA43BC22_SPHYA</name>
<dbReference type="InterPro" id="IPR002514">
    <property type="entry name" value="Transposase_8"/>
</dbReference>
<dbReference type="Pfam" id="PF01527">
    <property type="entry name" value="HTH_Tnp_1"/>
    <property type="match status" value="1"/>
</dbReference>
<reference evidence="1" key="1">
    <citation type="submission" date="2022-09" db="EMBL/GenBank/DDBJ databases">
        <title>Intensive care unit water sources are persistently colonized with multi-drug resistant bacteria and are the site of extensive horizontal gene transfer of antibiotic resistance genes.</title>
        <authorList>
            <person name="Diorio-Toth L."/>
        </authorList>
    </citation>
    <scope>NUCLEOTIDE SEQUENCE</scope>
    <source>
        <strain evidence="1">GD03659</strain>
    </source>
</reference>
<comment type="caution">
    <text evidence="1">The sequence shown here is derived from an EMBL/GenBank/DDBJ whole genome shotgun (WGS) entry which is preliminary data.</text>
</comment>
<dbReference type="InterPro" id="IPR010921">
    <property type="entry name" value="Trp_repressor/repl_initiator"/>
</dbReference>
<dbReference type="AlphaFoldDB" id="A0AA43BC22"/>
<evidence type="ECO:0000313" key="2">
    <source>
        <dbReference type="Proteomes" id="UP001162318"/>
    </source>
</evidence>
<dbReference type="Proteomes" id="UP001162318">
    <property type="component" value="Unassembled WGS sequence"/>
</dbReference>
<protein>
    <submittedName>
        <fullName evidence="1">Transposase</fullName>
    </submittedName>
</protein>
<dbReference type="GO" id="GO:0004803">
    <property type="term" value="F:transposase activity"/>
    <property type="evidence" value="ECO:0007669"/>
    <property type="project" value="InterPro"/>
</dbReference>
<dbReference type="SUPFAM" id="SSF48295">
    <property type="entry name" value="TrpR-like"/>
    <property type="match status" value="1"/>
</dbReference>
<dbReference type="GO" id="GO:0043565">
    <property type="term" value="F:sequence-specific DNA binding"/>
    <property type="evidence" value="ECO:0007669"/>
    <property type="project" value="InterPro"/>
</dbReference>